<dbReference type="OrthoDB" id="3112947at2759"/>
<evidence type="ECO:0000313" key="3">
    <source>
        <dbReference type="Proteomes" id="UP000284842"/>
    </source>
</evidence>
<gene>
    <name evidence="2" type="ORF">CVT24_006902</name>
</gene>
<proteinExistence type="predicted"/>
<name>A0A409YNS2_9AGAR</name>
<protein>
    <submittedName>
        <fullName evidence="2">Uncharacterized protein</fullName>
    </submittedName>
</protein>
<reference evidence="2 3" key="1">
    <citation type="journal article" date="2018" name="Evol. Lett.">
        <title>Horizontal gene cluster transfer increased hallucinogenic mushroom diversity.</title>
        <authorList>
            <person name="Reynolds H.T."/>
            <person name="Vijayakumar V."/>
            <person name="Gluck-Thaler E."/>
            <person name="Korotkin H.B."/>
            <person name="Matheny P.B."/>
            <person name="Slot J.C."/>
        </authorList>
    </citation>
    <scope>NUCLEOTIDE SEQUENCE [LARGE SCALE GENOMIC DNA]</scope>
    <source>
        <strain evidence="2 3">2629</strain>
    </source>
</reference>
<dbReference type="AlphaFoldDB" id="A0A409YNS2"/>
<feature type="region of interest" description="Disordered" evidence="1">
    <location>
        <begin position="427"/>
        <end position="446"/>
    </location>
</feature>
<evidence type="ECO:0000313" key="2">
    <source>
        <dbReference type="EMBL" id="PPR04737.1"/>
    </source>
</evidence>
<keyword evidence="3" id="KW-1185">Reference proteome</keyword>
<evidence type="ECO:0000256" key="1">
    <source>
        <dbReference type="SAM" id="MobiDB-lite"/>
    </source>
</evidence>
<comment type="caution">
    <text evidence="2">The sequence shown here is derived from an EMBL/GenBank/DDBJ whole genome shotgun (WGS) entry which is preliminary data.</text>
</comment>
<dbReference type="EMBL" id="NHTK01000899">
    <property type="protein sequence ID" value="PPR04737.1"/>
    <property type="molecule type" value="Genomic_DNA"/>
</dbReference>
<dbReference type="Proteomes" id="UP000284842">
    <property type="component" value="Unassembled WGS sequence"/>
</dbReference>
<organism evidence="2 3">
    <name type="scientific">Panaeolus cyanescens</name>
    <dbReference type="NCBI Taxonomy" id="181874"/>
    <lineage>
        <taxon>Eukaryota</taxon>
        <taxon>Fungi</taxon>
        <taxon>Dikarya</taxon>
        <taxon>Basidiomycota</taxon>
        <taxon>Agaricomycotina</taxon>
        <taxon>Agaricomycetes</taxon>
        <taxon>Agaricomycetidae</taxon>
        <taxon>Agaricales</taxon>
        <taxon>Agaricineae</taxon>
        <taxon>Galeropsidaceae</taxon>
        <taxon>Panaeolus</taxon>
    </lineage>
</organism>
<dbReference type="InParanoid" id="A0A409YNS2"/>
<sequence length="446" mass="48642">MSTSTSIDSPTSLATAVRTYNPLPFPEAVKEVMKTVSPFINSDNGLSMDGEISQSLKDIEERFVQAVRHMCLMVKHTVLSLTMLCSILAVSNTKPNPSSTAKLLRRVAEGFLAGNACARDAHEQFTILVTDVESQFNLLEQKSGEDCVINVSGNYTTIKSTSKALRGAIALHLKESEKVSLATVDILTGINKLLRTFLEDESFSLKEPLTKAPLFSLDMFPTWKGLRESFITFQSEIRLQGADPISDAPDLSPLPPQPLELISAVIPKTSGACVIAFERSDNSPQVSGTTGIRVVIAIPVPQRGSGLTGVRINAITEGQSSSPDSPSYSLNNKSTTAAQLVKDPIFEPTNCRPRFSTRQPSKSTLQWSLSRSLLRRLRRKSAPLLPTKLALSFDVEHSTLVNLQLNVVFTFHRGIFRTRSSHIVSTQVPVDPCSPTSNPTTDTISE</sequence>
<accession>A0A409YNS2</accession>